<reference evidence="1 2" key="1">
    <citation type="submission" date="2017-08" db="EMBL/GenBank/DDBJ databases">
        <title>The whole genome shortgun sequences of strain Leeuwenhoekiella nanhaiensis G18 from the South China Sea.</title>
        <authorList>
            <person name="Liu Q."/>
        </authorList>
    </citation>
    <scope>NUCLEOTIDE SEQUENCE [LARGE SCALE GENOMIC DNA]</scope>
    <source>
        <strain evidence="1 2">G18</strain>
    </source>
</reference>
<gene>
    <name evidence="1" type="ORF">CJ305_17880</name>
</gene>
<dbReference type="Proteomes" id="UP000229433">
    <property type="component" value="Unassembled WGS sequence"/>
</dbReference>
<evidence type="ECO:0000313" key="1">
    <source>
        <dbReference type="EMBL" id="PHQ27875.1"/>
    </source>
</evidence>
<comment type="caution">
    <text evidence="1">The sequence shown here is derived from an EMBL/GenBank/DDBJ whole genome shotgun (WGS) entry which is preliminary data.</text>
</comment>
<keyword evidence="2" id="KW-1185">Reference proteome</keyword>
<dbReference type="AlphaFoldDB" id="A0A2G1VM76"/>
<proteinExistence type="predicted"/>
<dbReference type="RefSeq" id="WP_099647672.1">
    <property type="nucleotide sequence ID" value="NZ_KZ319306.1"/>
</dbReference>
<organism evidence="1 2">
    <name type="scientific">Leeuwenhoekiella nanhaiensis</name>
    <dbReference type="NCBI Taxonomy" id="1655491"/>
    <lineage>
        <taxon>Bacteria</taxon>
        <taxon>Pseudomonadati</taxon>
        <taxon>Bacteroidota</taxon>
        <taxon>Flavobacteriia</taxon>
        <taxon>Flavobacteriales</taxon>
        <taxon>Flavobacteriaceae</taxon>
        <taxon>Leeuwenhoekiella</taxon>
    </lineage>
</organism>
<name>A0A2G1VM76_9FLAO</name>
<sequence length="152" mass="17902">MDSLKAIQLTKCINGLNEVLPVIPEEDLNQIISLLEKYTLKVKNYNKTELTVINPTKRELGSFSSSTIRIIRSKYKPDFIDQNKDKIDVLIKSTNFDEEIITAKILSSRRQPNYYRRDDLDKVLNEHLNLQIYQSFIDQNEEFFINNIKYLL</sequence>
<protein>
    <submittedName>
        <fullName evidence="1">Uncharacterized protein</fullName>
    </submittedName>
</protein>
<evidence type="ECO:0000313" key="2">
    <source>
        <dbReference type="Proteomes" id="UP000229433"/>
    </source>
</evidence>
<dbReference type="EMBL" id="NQXA01000026">
    <property type="protein sequence ID" value="PHQ27875.1"/>
    <property type="molecule type" value="Genomic_DNA"/>
</dbReference>
<accession>A0A2G1VM76</accession>